<keyword evidence="1 4" id="KW-0812">Transmembrane</keyword>
<evidence type="ECO:0000256" key="2">
    <source>
        <dbReference type="ARBA" id="ARBA00022989"/>
    </source>
</evidence>
<evidence type="ECO:0000256" key="4">
    <source>
        <dbReference type="SAM" id="Phobius"/>
    </source>
</evidence>
<dbReference type="EMBL" id="CM017704">
    <property type="protein sequence ID" value="TYG73463.1"/>
    <property type="molecule type" value="Genomic_DNA"/>
</dbReference>
<proteinExistence type="predicted"/>
<protein>
    <submittedName>
        <fullName evidence="5">Uncharacterized protein</fullName>
    </submittedName>
</protein>
<dbReference type="GO" id="GO:0005524">
    <property type="term" value="F:ATP binding"/>
    <property type="evidence" value="ECO:0007669"/>
    <property type="project" value="InterPro"/>
</dbReference>
<feature type="transmembrane region" description="Helical" evidence="4">
    <location>
        <begin position="20"/>
        <end position="45"/>
    </location>
</feature>
<keyword evidence="2 4" id="KW-1133">Transmembrane helix</keyword>
<accession>A0A5D2CZQ1</accession>
<organism evidence="5 6">
    <name type="scientific">Gossypium darwinii</name>
    <name type="common">Darwin's cotton</name>
    <name type="synonym">Gossypium barbadense var. darwinii</name>
    <dbReference type="NCBI Taxonomy" id="34276"/>
    <lineage>
        <taxon>Eukaryota</taxon>
        <taxon>Viridiplantae</taxon>
        <taxon>Streptophyta</taxon>
        <taxon>Embryophyta</taxon>
        <taxon>Tracheophyta</taxon>
        <taxon>Spermatophyta</taxon>
        <taxon>Magnoliopsida</taxon>
        <taxon>eudicotyledons</taxon>
        <taxon>Gunneridae</taxon>
        <taxon>Pentapetalae</taxon>
        <taxon>rosids</taxon>
        <taxon>malvids</taxon>
        <taxon>Malvales</taxon>
        <taxon>Malvaceae</taxon>
        <taxon>Malvoideae</taxon>
        <taxon>Gossypium</taxon>
    </lineage>
</organism>
<evidence type="ECO:0000256" key="1">
    <source>
        <dbReference type="ARBA" id="ARBA00022692"/>
    </source>
</evidence>
<evidence type="ECO:0000256" key="3">
    <source>
        <dbReference type="ARBA" id="ARBA00023136"/>
    </source>
</evidence>
<gene>
    <name evidence="5" type="ORF">ES288_D04G102900v1</name>
</gene>
<dbReference type="InterPro" id="IPR036640">
    <property type="entry name" value="ABC1_TM_sf"/>
</dbReference>
<dbReference type="AlphaFoldDB" id="A0A5D2CZQ1"/>
<dbReference type="Proteomes" id="UP000323506">
    <property type="component" value="Chromosome D04"/>
</dbReference>
<reference evidence="5 6" key="1">
    <citation type="submission" date="2019-06" db="EMBL/GenBank/DDBJ databases">
        <title>WGS assembly of Gossypium darwinii.</title>
        <authorList>
            <person name="Chen Z.J."/>
            <person name="Sreedasyam A."/>
            <person name="Ando A."/>
            <person name="Song Q."/>
            <person name="De L."/>
            <person name="Hulse-Kemp A."/>
            <person name="Ding M."/>
            <person name="Ye W."/>
            <person name="Kirkbride R."/>
            <person name="Jenkins J."/>
            <person name="Plott C."/>
            <person name="Lovell J."/>
            <person name="Lin Y.-M."/>
            <person name="Vaughn R."/>
            <person name="Liu B."/>
            <person name="Li W."/>
            <person name="Simpson S."/>
            <person name="Scheffler B."/>
            <person name="Saski C."/>
            <person name="Grover C."/>
            <person name="Hu G."/>
            <person name="Conover J."/>
            <person name="Carlson J."/>
            <person name="Shu S."/>
            <person name="Boston L."/>
            <person name="Williams M."/>
            <person name="Peterson D."/>
            <person name="Mcgee K."/>
            <person name="Jones D."/>
            <person name="Wendel J."/>
            <person name="Stelly D."/>
            <person name="Grimwood J."/>
            <person name="Schmutz J."/>
        </authorList>
    </citation>
    <scope>NUCLEOTIDE SEQUENCE [LARGE SCALE GENOMIC DNA]</scope>
    <source>
        <strain evidence="5">1808015.09</strain>
    </source>
</reference>
<name>A0A5D2CZQ1_GOSDA</name>
<sequence>MAENLMPALQYNNYGGGAASLKIVLITLAIGPFIVAAGGISNIFLHRLVKNIQDAYAEAASIAEPVFLFSPGSISFNQTYFS</sequence>
<keyword evidence="3 4" id="KW-0472">Membrane</keyword>
<evidence type="ECO:0000313" key="6">
    <source>
        <dbReference type="Proteomes" id="UP000323506"/>
    </source>
</evidence>
<keyword evidence="6" id="KW-1185">Reference proteome</keyword>
<evidence type="ECO:0000313" key="5">
    <source>
        <dbReference type="EMBL" id="TYG73463.1"/>
    </source>
</evidence>
<dbReference type="Gene3D" id="1.20.1560.10">
    <property type="entry name" value="ABC transporter type 1, transmembrane domain"/>
    <property type="match status" value="1"/>
</dbReference>
<dbReference type="GO" id="GO:0016020">
    <property type="term" value="C:membrane"/>
    <property type="evidence" value="ECO:0007669"/>
    <property type="project" value="InterPro"/>
</dbReference>